<proteinExistence type="predicted"/>
<evidence type="ECO:0000313" key="2">
    <source>
        <dbReference type="Proteomes" id="UP001177260"/>
    </source>
</evidence>
<reference evidence="1 2" key="1">
    <citation type="journal article" date="2023" name="ACS Omega">
        <title>Identification of the Neoaspergillic Acid Biosynthesis Gene Cluster by Establishing an In Vitro CRISPR-Ribonucleoprotein Genetic System in Aspergillus melleus.</title>
        <authorList>
            <person name="Yuan B."/>
            <person name="Grau M.F."/>
            <person name="Murata R.M."/>
            <person name="Torok T."/>
            <person name="Venkateswaran K."/>
            <person name="Stajich J.E."/>
            <person name="Wang C.C.C."/>
        </authorList>
    </citation>
    <scope>NUCLEOTIDE SEQUENCE [LARGE SCALE GENOMIC DNA]</scope>
    <source>
        <strain evidence="1 2">IMV 1140</strain>
    </source>
</reference>
<name>A0ACC3B4J5_9EURO</name>
<sequence>MADPRHEISIDEVQAALIYWSPSAGVAHAFTNEDVDLTVNVGDQGSANEPGYDVSFAQTTIDHAIDATRDNLEAIISGEVGAETFADDEGSPDALMAEHTEEGEPREFQSEPGTAEGERINAEGQRNSPTSPFASEEGRGDDSDDDDNPSSSNDTTALPKRVRTGEFKKHIAELGPDDRPSTPILLRFKAPAQQEAMAFDVDRYDCDSLNIELRKYNGATTRYYQEVGNIIPSVDVDVTDLGHLEEIKTVGVYLSKAGAVAGLIMSYIFDDDETAAF</sequence>
<accession>A0ACC3B4J5</accession>
<organism evidence="1 2">
    <name type="scientific">Aspergillus melleus</name>
    <dbReference type="NCBI Taxonomy" id="138277"/>
    <lineage>
        <taxon>Eukaryota</taxon>
        <taxon>Fungi</taxon>
        <taxon>Dikarya</taxon>
        <taxon>Ascomycota</taxon>
        <taxon>Pezizomycotina</taxon>
        <taxon>Eurotiomycetes</taxon>
        <taxon>Eurotiomycetidae</taxon>
        <taxon>Eurotiales</taxon>
        <taxon>Aspergillaceae</taxon>
        <taxon>Aspergillus</taxon>
        <taxon>Aspergillus subgen. Circumdati</taxon>
    </lineage>
</organism>
<keyword evidence="2" id="KW-1185">Reference proteome</keyword>
<dbReference type="EMBL" id="JAOPJF010000026">
    <property type="protein sequence ID" value="KAK1145140.1"/>
    <property type="molecule type" value="Genomic_DNA"/>
</dbReference>
<evidence type="ECO:0000313" key="1">
    <source>
        <dbReference type="EMBL" id="KAK1145140.1"/>
    </source>
</evidence>
<comment type="caution">
    <text evidence="1">The sequence shown here is derived from an EMBL/GenBank/DDBJ whole genome shotgun (WGS) entry which is preliminary data.</text>
</comment>
<protein>
    <submittedName>
        <fullName evidence="1">Uncharacterized protein</fullName>
    </submittedName>
</protein>
<gene>
    <name evidence="1" type="ORF">N8T08_004573</name>
</gene>
<dbReference type="Proteomes" id="UP001177260">
    <property type="component" value="Unassembled WGS sequence"/>
</dbReference>